<accession>A0AAJ0IA30</accession>
<reference evidence="2 3" key="1">
    <citation type="journal article" date="2023" name="Mol. Phylogenet. Evol.">
        <title>Genome-scale phylogeny and comparative genomics of the fungal order Sordariales.</title>
        <authorList>
            <person name="Hensen N."/>
            <person name="Bonometti L."/>
            <person name="Westerberg I."/>
            <person name="Brannstrom I.O."/>
            <person name="Guillou S."/>
            <person name="Cros-Aarteil S."/>
            <person name="Calhoun S."/>
            <person name="Haridas S."/>
            <person name="Kuo A."/>
            <person name="Mondo S."/>
            <person name="Pangilinan J."/>
            <person name="Riley R."/>
            <person name="LaButti K."/>
            <person name="Andreopoulos B."/>
            <person name="Lipzen A."/>
            <person name="Chen C."/>
            <person name="Yan M."/>
            <person name="Daum C."/>
            <person name="Ng V."/>
            <person name="Clum A."/>
            <person name="Steindorff A."/>
            <person name="Ohm R.A."/>
            <person name="Martin F."/>
            <person name="Silar P."/>
            <person name="Natvig D.O."/>
            <person name="Lalanne C."/>
            <person name="Gautier V."/>
            <person name="Ament-Velasquez S.L."/>
            <person name="Kruys A."/>
            <person name="Hutchinson M.I."/>
            <person name="Powell A.J."/>
            <person name="Barry K."/>
            <person name="Miller A.N."/>
            <person name="Grigoriev I.V."/>
            <person name="Debuchy R."/>
            <person name="Gladieux P."/>
            <person name="Hiltunen Thoren M."/>
            <person name="Johannesson H."/>
        </authorList>
    </citation>
    <scope>NUCLEOTIDE SEQUENCE [LARGE SCALE GENOMIC DNA]</scope>
    <source>
        <strain evidence="2 3">FGSC 10403</strain>
    </source>
</reference>
<proteinExistence type="predicted"/>
<sequence>MWLFSFLALSTICTSCHQGNFPTYQIPTREYAIQYRQTLCQWSMLSSSLTIMIRPAIGGRDGRRTSRTLLTSSRPSLCSCGRASNHSLVLV</sequence>
<comment type="caution">
    <text evidence="2">The sequence shown here is derived from an EMBL/GenBank/DDBJ whole genome shotgun (WGS) entry which is preliminary data.</text>
</comment>
<dbReference type="AlphaFoldDB" id="A0AAJ0IA30"/>
<organism evidence="2 3">
    <name type="scientific">Neurospora hispaniola</name>
    <dbReference type="NCBI Taxonomy" id="588809"/>
    <lineage>
        <taxon>Eukaryota</taxon>
        <taxon>Fungi</taxon>
        <taxon>Dikarya</taxon>
        <taxon>Ascomycota</taxon>
        <taxon>Pezizomycotina</taxon>
        <taxon>Sordariomycetes</taxon>
        <taxon>Sordariomycetidae</taxon>
        <taxon>Sordariales</taxon>
        <taxon>Sordariaceae</taxon>
        <taxon>Neurospora</taxon>
    </lineage>
</organism>
<dbReference type="RefSeq" id="XP_062694122.1">
    <property type="nucleotide sequence ID" value="XM_062831937.1"/>
</dbReference>
<protein>
    <recommendedName>
        <fullName evidence="4">Secreted protein</fullName>
    </recommendedName>
</protein>
<keyword evidence="3" id="KW-1185">Reference proteome</keyword>
<dbReference type="GeneID" id="87869559"/>
<keyword evidence="1" id="KW-0732">Signal</keyword>
<dbReference type="Proteomes" id="UP001285908">
    <property type="component" value="Unassembled WGS sequence"/>
</dbReference>
<dbReference type="EMBL" id="JAULSX010000003">
    <property type="protein sequence ID" value="KAK3494693.1"/>
    <property type="molecule type" value="Genomic_DNA"/>
</dbReference>
<evidence type="ECO:0008006" key="4">
    <source>
        <dbReference type="Google" id="ProtNLM"/>
    </source>
</evidence>
<feature type="chain" id="PRO_5042521329" description="Secreted protein" evidence="1">
    <location>
        <begin position="19"/>
        <end position="91"/>
    </location>
</feature>
<feature type="signal peptide" evidence="1">
    <location>
        <begin position="1"/>
        <end position="18"/>
    </location>
</feature>
<evidence type="ECO:0000313" key="2">
    <source>
        <dbReference type="EMBL" id="KAK3494693.1"/>
    </source>
</evidence>
<evidence type="ECO:0000256" key="1">
    <source>
        <dbReference type="SAM" id="SignalP"/>
    </source>
</evidence>
<gene>
    <name evidence="2" type="ORF">B0T23DRAFT_115164</name>
</gene>
<evidence type="ECO:0000313" key="3">
    <source>
        <dbReference type="Proteomes" id="UP001285908"/>
    </source>
</evidence>
<name>A0AAJ0IA30_9PEZI</name>